<name>A0A2P6MU88_9EUKA</name>
<organism evidence="1 2">
    <name type="scientific">Planoprotostelium fungivorum</name>
    <dbReference type="NCBI Taxonomy" id="1890364"/>
    <lineage>
        <taxon>Eukaryota</taxon>
        <taxon>Amoebozoa</taxon>
        <taxon>Evosea</taxon>
        <taxon>Variosea</taxon>
        <taxon>Cavosteliida</taxon>
        <taxon>Cavosteliaceae</taxon>
        <taxon>Planoprotostelium</taxon>
    </lineage>
</organism>
<comment type="caution">
    <text evidence="1">The sequence shown here is derived from an EMBL/GenBank/DDBJ whole genome shotgun (WGS) entry which is preliminary data.</text>
</comment>
<dbReference type="AlphaFoldDB" id="A0A2P6MU88"/>
<accession>A0A2P6MU88</accession>
<dbReference type="EMBL" id="MDYQ01000400">
    <property type="protein sequence ID" value="PRP75270.1"/>
    <property type="molecule type" value="Genomic_DNA"/>
</dbReference>
<evidence type="ECO:0000313" key="2">
    <source>
        <dbReference type="Proteomes" id="UP000241769"/>
    </source>
</evidence>
<proteinExistence type="predicted"/>
<reference evidence="1 2" key="1">
    <citation type="journal article" date="2018" name="Genome Biol. Evol.">
        <title>Multiple Roots of Fruiting Body Formation in Amoebozoa.</title>
        <authorList>
            <person name="Hillmann F."/>
            <person name="Forbes G."/>
            <person name="Novohradska S."/>
            <person name="Ferling I."/>
            <person name="Riege K."/>
            <person name="Groth M."/>
            <person name="Westermann M."/>
            <person name="Marz M."/>
            <person name="Spaller T."/>
            <person name="Winckler T."/>
            <person name="Schaap P."/>
            <person name="Glockner G."/>
        </authorList>
    </citation>
    <scope>NUCLEOTIDE SEQUENCE [LARGE SCALE GENOMIC DNA]</scope>
    <source>
        <strain evidence="1 2">Jena</strain>
    </source>
</reference>
<sequence length="90" mass="9918">MIKSPTNHDDEDPKFVTEDRIADIIQALVGHPAEKIGSQMADASERDTDAAILAHLNTIVSMRRQMRKDDPRLLVLAAAQAKWPGISINS</sequence>
<keyword evidence="2" id="KW-1185">Reference proteome</keyword>
<dbReference type="InParanoid" id="A0A2P6MU88"/>
<evidence type="ECO:0000313" key="1">
    <source>
        <dbReference type="EMBL" id="PRP75270.1"/>
    </source>
</evidence>
<dbReference type="Proteomes" id="UP000241769">
    <property type="component" value="Unassembled WGS sequence"/>
</dbReference>
<gene>
    <name evidence="1" type="ORF">PROFUN_15891</name>
</gene>
<protein>
    <submittedName>
        <fullName evidence="1">Uncharacterized protein</fullName>
    </submittedName>
</protein>